<dbReference type="SUPFAM" id="SSF81383">
    <property type="entry name" value="F-box domain"/>
    <property type="match status" value="1"/>
</dbReference>
<dbReference type="InterPro" id="IPR001810">
    <property type="entry name" value="F-box_dom"/>
</dbReference>
<comment type="caution">
    <text evidence="2">The sequence shown here is derived from an EMBL/GenBank/DDBJ whole genome shotgun (WGS) entry which is preliminary data.</text>
</comment>
<keyword evidence="3" id="KW-1185">Reference proteome</keyword>
<dbReference type="CDD" id="cd09917">
    <property type="entry name" value="F-box_SF"/>
    <property type="match status" value="1"/>
</dbReference>
<dbReference type="Pfam" id="PF12937">
    <property type="entry name" value="F-box-like"/>
    <property type="match status" value="1"/>
</dbReference>
<dbReference type="AlphaFoldDB" id="A0A9P7RJU4"/>
<evidence type="ECO:0000313" key="3">
    <source>
        <dbReference type="Proteomes" id="UP000699042"/>
    </source>
</evidence>
<dbReference type="OrthoDB" id="1689567at2759"/>
<name>A0A9P7RJU4_9PEZI</name>
<reference evidence="2" key="1">
    <citation type="submission" date="2021-05" db="EMBL/GenBank/DDBJ databases">
        <title>Comparative genomics of three Colletotrichum scovillei strains and genetic complementation revealed genes involved fungal growth and virulence on chili pepper.</title>
        <authorList>
            <person name="Hsieh D.-K."/>
            <person name="Chuang S.-C."/>
            <person name="Chen C.-Y."/>
            <person name="Chao Y.-T."/>
            <person name="Lu M.-Y.J."/>
            <person name="Lee M.-H."/>
            <person name="Shih M.-C."/>
        </authorList>
    </citation>
    <scope>NUCLEOTIDE SEQUENCE</scope>
    <source>
        <strain evidence="2">Coll-153</strain>
    </source>
</reference>
<organism evidence="2 3">
    <name type="scientific">Colletotrichum scovillei</name>
    <dbReference type="NCBI Taxonomy" id="1209932"/>
    <lineage>
        <taxon>Eukaryota</taxon>
        <taxon>Fungi</taxon>
        <taxon>Dikarya</taxon>
        <taxon>Ascomycota</taxon>
        <taxon>Pezizomycotina</taxon>
        <taxon>Sordariomycetes</taxon>
        <taxon>Hypocreomycetidae</taxon>
        <taxon>Glomerellales</taxon>
        <taxon>Glomerellaceae</taxon>
        <taxon>Colletotrichum</taxon>
        <taxon>Colletotrichum acutatum species complex</taxon>
    </lineage>
</organism>
<evidence type="ECO:0000259" key="1">
    <source>
        <dbReference type="Pfam" id="PF12937"/>
    </source>
</evidence>
<dbReference type="Proteomes" id="UP000699042">
    <property type="component" value="Unassembled WGS sequence"/>
</dbReference>
<feature type="domain" description="F-box" evidence="1">
    <location>
        <begin position="28"/>
        <end position="58"/>
    </location>
</feature>
<protein>
    <submittedName>
        <fullName evidence="2">F-box domain-containing protein</fullName>
    </submittedName>
</protein>
<sequence length="646" mass="71163">MTTQPGQRQLLYSHGHGYHAVQQLPASQRLPIEILLDIYSLLDPYDFNSSRHTCRSWLVAGMNEAILDCMLSRGGWASSINSILGFQASSNADKPVSSRASVMSKWLARECTLGPRHNGSEPAFVEIGQTHFIGGSPTSTSDKRNIVYTASMCGRYLMVTHGCTILKELSKYRKGRKGQLRLITTITCGSPVLACAMDTTWARNHVAVLVRGRLGLVFEIQGLPVLPIKYSTQNKMCNCGTQQVSHSLPLQAKLQSTHYNVGTADCPPRSVAICPHRSYVAFGSSSAIEIHNRSAKQNVRRFALSTPSDYIYFLPPGDANDPRRKLRLISSASISDCHAGSLQDVLGGLGLNEIDFSPQVPVIISRLETSELEEDASNVYTIMEQQLSASLGPFANQRCQWTRTERVLPRPRLSTADNYRAVPLSDGSHILLTDPKTRYLSLVCDDPKWSRAGIVTKVKFCPPAAACESAPLMYAVGRDLVHGVRIAAVFPTTRWTEGEGFQPGEQILAFYTIPPDMFRDLSSTNSLLSLVDSQGEHQWAHWWPTLQHSVQQFLKAKNGGLSSKDKRNPRPKYPVDVYGQVVAVCSGIVDLSMGSGPNMMIWAFGREGLARCWALNTGNTRLVRRHAILGDGSMRKVDGDGDLTML</sequence>
<gene>
    <name evidence="2" type="ORF">JMJ77_006797</name>
</gene>
<accession>A0A9P7RJU4</accession>
<proteinExistence type="predicted"/>
<dbReference type="InterPro" id="IPR036047">
    <property type="entry name" value="F-box-like_dom_sf"/>
</dbReference>
<evidence type="ECO:0000313" key="2">
    <source>
        <dbReference type="EMBL" id="KAG7059434.1"/>
    </source>
</evidence>
<dbReference type="EMBL" id="JAESDN010000001">
    <property type="protein sequence ID" value="KAG7059434.1"/>
    <property type="molecule type" value="Genomic_DNA"/>
</dbReference>